<evidence type="ECO:0000256" key="2">
    <source>
        <dbReference type="SAM" id="Coils"/>
    </source>
</evidence>
<dbReference type="GO" id="GO:0016787">
    <property type="term" value="F:hydrolase activity"/>
    <property type="evidence" value="ECO:0007669"/>
    <property type="project" value="UniProtKB-KW"/>
</dbReference>
<dbReference type="SUPFAM" id="SSF56219">
    <property type="entry name" value="DNase I-like"/>
    <property type="match status" value="1"/>
</dbReference>
<comment type="caution">
    <text evidence="5">The sequence shown here is derived from an EMBL/GenBank/DDBJ whole genome shotgun (WGS) entry which is preliminary data.</text>
</comment>
<dbReference type="InterPro" id="IPR010285">
    <property type="entry name" value="DNA_helicase_pif1-like_DEAD"/>
</dbReference>
<dbReference type="Pfam" id="PF03372">
    <property type="entry name" value="Exo_endo_phos"/>
    <property type="match status" value="1"/>
</dbReference>
<keyword evidence="1" id="KW-0547">Nucleotide-binding</keyword>
<dbReference type="CDD" id="cd22758">
    <property type="entry name" value="OTU_232R-like"/>
    <property type="match status" value="1"/>
</dbReference>
<dbReference type="GO" id="GO:0000723">
    <property type="term" value="P:telomere maintenance"/>
    <property type="evidence" value="ECO:0007669"/>
    <property type="project" value="InterPro"/>
</dbReference>
<keyword evidence="1" id="KW-0067">ATP-binding</keyword>
<comment type="cofactor">
    <cofactor evidence="1">
        <name>Mg(2+)</name>
        <dbReference type="ChEBI" id="CHEBI:18420"/>
    </cofactor>
</comment>
<dbReference type="InterPro" id="IPR003323">
    <property type="entry name" value="OTU_dom"/>
</dbReference>
<keyword evidence="1" id="KW-0378">Hydrolase</keyword>
<dbReference type="PANTHER" id="PTHR47642:SF5">
    <property type="entry name" value="ATP-DEPENDENT DNA HELICASE"/>
    <property type="match status" value="1"/>
</dbReference>
<dbReference type="InterPro" id="IPR027417">
    <property type="entry name" value="P-loop_NTPase"/>
</dbReference>
<dbReference type="InterPro" id="IPR036691">
    <property type="entry name" value="Endo/exonu/phosph_ase_sf"/>
</dbReference>
<feature type="coiled-coil region" evidence="2">
    <location>
        <begin position="2070"/>
        <end position="2133"/>
    </location>
</feature>
<comment type="catalytic activity">
    <reaction evidence="1">
        <text>ATP + H2O = ADP + phosphate + H(+)</text>
        <dbReference type="Rhea" id="RHEA:13065"/>
        <dbReference type="ChEBI" id="CHEBI:15377"/>
        <dbReference type="ChEBI" id="CHEBI:15378"/>
        <dbReference type="ChEBI" id="CHEBI:30616"/>
        <dbReference type="ChEBI" id="CHEBI:43474"/>
        <dbReference type="ChEBI" id="CHEBI:456216"/>
        <dbReference type="EC" id="5.6.2.3"/>
    </reaction>
</comment>
<sequence>MVRKKSTAAKVKSRQEAYRRRVEAKKDSNCNDTASNQSEDKSFDPVNNKEYLENLNIIQSTIKKVVSKVCRLESERNRQKKLREKKNLLIATMENETLILKRNRQRDWFKRKYSENLSFRSKIQEHSLKENRYKYMQKTDFYLKETNRLRAHGLEKYRKNIEFRNKLIARSKKYFSNKYHLDKKQREQKIGKSKTYILNKYHNDRKFRQKIINRSKNCILSKYHNDIEFRRKRLAESKAYMFNKYRTNAIFRNQYKARQRIQEFDKYNNNNEIRLRKRKYAINFYRNNYTPNIQKQRQLYNQRRRIKKKYIIAQSHNCVLKHRNLYIKNLKIFRDVIQEGPDYTCRVCGLALFRNQVIPYIEEKYITKNMSFEMKERIQYYLNNCSSIEETWICKSCSDKIKKKEMPSRAIINKLEVSDVPSELKKLNDLERHLIALRLPFMKIVNLISGKLSSRLSQKGTKGPLHCVPSDVQDTALVLPRPVDKSMMVRLQLKRRLKYKAVWEEQLINPHDVRDALILLSKIHPAYKNIQINEIDENYLTSDRVDNIENNDESIIESMDVDIVVEDQNSTIEIEKTNEDCIKRLALGDIDNNNTKNDDEEEEDDKDIRTKYNIGTDCCTQPCDFNDFVVFDKQPSVVAPAEKNKLSSLLTDKSIEPLAFPHLFPDGKGSYDEERIVDLKWKEYCKARLFSADSRFAGDSSYIFFLQYLGDLKQVYSGINVAFRKKLPMNAKQSLDENQMKFLMKTDMIYRHLQTVRGSPQFWKQNLKNLFGMTRQIDFSHFFLTFSCADLRWKEFMNVFVRHSKKKIKESYTFEEKTKLLRSNPVLAARMFEKRFNTFMNLFIKGGAWSLGKVTDWFVRIEMQLRGSPHAHMPIWVKDAPKYSGPKTDNETRKKIVEFCDKYITTRFPSLNEDPILHNQIKDFQTHSRNHSKRCVRYPGKPCIFIFPRAVALRTFICEPIKIENDEDKERYKKIKKILIEMNAAMNLLEKEKVLSWSDFDNLLNKYNWTYDEYEFALRIIHTRPTIIHKREPNARWVNQYNEELLRAWDANMDIQFVLDPYACAKYIMSYTTKPEKEMSLLLEATHKECREGNMTVREEMKKLTGTFFNNRQVSVQEAIYRATKMPLIHSSRGFVFVPAHSNSCKFLKPPHILKQMDPEDNDIYMSNLADKYFDRPMDPEFDICMADFASEYEIKSVNNNIKNPKTPIKRLQTLNFAVKKRCNRNAIIRYPYFNRETDKENYFENLLCLYLPIRNRNELEKPYELFYQTGEVFDNRQQCLRKVKDIVKENRKKYEAHFKETEEIESLYNQLSLDMKENEWAEIVANKEKENAWSREIEEEDNPDFNIIHTKKNKNTSVDLKQNFFTTDEMRPLLDSMNEEQQHIFYHVREWCVNRLHDSDVEPLRLFITGGAGTGKSHLLKCLHYEATKIFSRKKHLALDENIDEVHTLITAFTGAAAVNVGGVTIHSAFGIGPQYNSMNDNLSSERLNTYRCKLSTLKLLFVDEVSLIQSSLWGAMHSRLTQIMGIHSNTAIFGNIGIIAIGDFYQCSPVASSSIYSSLLWTDHFQYVDLKINERQKTNVFFSQMLNRIRKIKKKEDMTKEDREALEKCHQRYLNNEYNPEALHLFAKNAQVDAHNEKMLDKICTNIRTLYEVNNNNIQVKANENKQPKKNSKPLRLAKNARVMITKNICVNDGLANGVTGRLVDFVENNNKEISHIIIKCDSSKVGRLHRVSCPHCHGKDTICVIRESNTVDRSDFDFQSKKGAKQFPLRLSWAMTIHKAQGITVNEVVISTKDLFGTGMGYTALSRVRILEGLFLIDLHFDKFYCNETVDKVLSQMKKLETKIVKFEESSNSLNILFHNIEGLNCHFNGFCNHYMTKKVDVICLAETWLENDNQLNSVQMNGYQLVHRMRSSSFSTNHLLYGQKRGGVGIYLKESIRFKSIDLPKPINLELLCIEIENFNLILIVCYRSPQHNKKEFLNNLIAYLQQIDIQKKILLIGDLNEDSLQNKPKPIETDIENLGFVNIFKNLPTTSNDTSLDCIYSNFIKCKEKIGQIVETFYSFHEILFLSIKENIDDLNNLNETYENNNEIMEIDSSINKTMSQIIRYSKKQKYIEEKEDEKNDNNTIRQEAISKLLSDFNDINVNEKHLEKTNEYLNKKELNFLQTSKDGVSENSFPFTQIDFDEFDEQLSNINFRRVDIPGDGNCFFRAICYQLNIEQRNHRQFRSTAINYINKNKSFYEPFVTHPYRNIDDYISKMSRNNHYADHIIVAAMARLLEHNIIIHEYNKRPILIPGSNILDNQLNIVYLPDPFKPHYESINTLDGSIPFTDFDQMQTN</sequence>
<dbReference type="SUPFAM" id="SSF52540">
    <property type="entry name" value="P-loop containing nucleoside triphosphate hydrolases"/>
    <property type="match status" value="2"/>
</dbReference>
<name>A0A819GM24_9BILA</name>
<dbReference type="Gene3D" id="3.60.10.10">
    <property type="entry name" value="Endonuclease/exonuclease/phosphatase"/>
    <property type="match status" value="1"/>
</dbReference>
<dbReference type="PROSITE" id="PS50802">
    <property type="entry name" value="OTU"/>
    <property type="match status" value="1"/>
</dbReference>
<dbReference type="Pfam" id="PF20209">
    <property type="entry name" value="DUF6570"/>
    <property type="match status" value="1"/>
</dbReference>
<comment type="similarity">
    <text evidence="1">Belongs to the helicase family.</text>
</comment>
<dbReference type="Pfam" id="PF14214">
    <property type="entry name" value="Helitron_like_N"/>
    <property type="match status" value="1"/>
</dbReference>
<evidence type="ECO:0000313" key="5">
    <source>
        <dbReference type="EMBL" id="CAF3884071.1"/>
    </source>
</evidence>
<evidence type="ECO:0000313" key="6">
    <source>
        <dbReference type="Proteomes" id="UP000663868"/>
    </source>
</evidence>
<accession>A0A819GM24</accession>
<protein>
    <recommendedName>
        <fullName evidence="1">ATP-dependent DNA helicase</fullName>
        <ecNumber evidence="1">5.6.2.3</ecNumber>
    </recommendedName>
</protein>
<keyword evidence="2" id="KW-0175">Coiled coil</keyword>
<gene>
    <name evidence="5" type="ORF">KXQ929_LOCUS21915</name>
</gene>
<proteinExistence type="inferred from homology"/>
<dbReference type="InterPro" id="IPR038765">
    <property type="entry name" value="Papain-like_cys_pep_sf"/>
</dbReference>
<dbReference type="InterPro" id="IPR051055">
    <property type="entry name" value="PIF1_helicase"/>
</dbReference>
<evidence type="ECO:0000256" key="3">
    <source>
        <dbReference type="SAM" id="MobiDB-lite"/>
    </source>
</evidence>
<keyword evidence="1" id="KW-0227">DNA damage</keyword>
<dbReference type="Gene3D" id="3.40.50.300">
    <property type="entry name" value="P-loop containing nucleotide triphosphate hydrolases"/>
    <property type="match status" value="1"/>
</dbReference>
<dbReference type="CDD" id="cd18809">
    <property type="entry name" value="SF1_C_RecD"/>
    <property type="match status" value="1"/>
</dbReference>
<dbReference type="Pfam" id="PF02338">
    <property type="entry name" value="OTU"/>
    <property type="match status" value="1"/>
</dbReference>
<organism evidence="5 6">
    <name type="scientific">Adineta steineri</name>
    <dbReference type="NCBI Taxonomy" id="433720"/>
    <lineage>
        <taxon>Eukaryota</taxon>
        <taxon>Metazoa</taxon>
        <taxon>Spiralia</taxon>
        <taxon>Gnathifera</taxon>
        <taxon>Rotifera</taxon>
        <taxon>Eurotatoria</taxon>
        <taxon>Bdelloidea</taxon>
        <taxon>Adinetida</taxon>
        <taxon>Adinetidae</taxon>
        <taxon>Adineta</taxon>
    </lineage>
</organism>
<evidence type="ECO:0000256" key="1">
    <source>
        <dbReference type="RuleBase" id="RU363044"/>
    </source>
</evidence>
<dbReference type="GO" id="GO:0006310">
    <property type="term" value="P:DNA recombination"/>
    <property type="evidence" value="ECO:0007669"/>
    <property type="project" value="UniProtKB-KW"/>
</dbReference>
<dbReference type="Pfam" id="PF05970">
    <property type="entry name" value="PIF1"/>
    <property type="match status" value="1"/>
</dbReference>
<feature type="domain" description="OTU" evidence="4">
    <location>
        <begin position="2198"/>
        <end position="2325"/>
    </location>
</feature>
<dbReference type="GO" id="GO:0006281">
    <property type="term" value="P:DNA repair"/>
    <property type="evidence" value="ECO:0007669"/>
    <property type="project" value="UniProtKB-KW"/>
</dbReference>
<dbReference type="EMBL" id="CAJOBB010001640">
    <property type="protein sequence ID" value="CAF3884071.1"/>
    <property type="molecule type" value="Genomic_DNA"/>
</dbReference>
<dbReference type="SUPFAM" id="SSF54001">
    <property type="entry name" value="Cysteine proteinases"/>
    <property type="match status" value="1"/>
</dbReference>
<dbReference type="GO" id="GO:0043139">
    <property type="term" value="F:5'-3' DNA helicase activity"/>
    <property type="evidence" value="ECO:0007669"/>
    <property type="project" value="UniProtKB-EC"/>
</dbReference>
<dbReference type="GO" id="GO:0005524">
    <property type="term" value="F:ATP binding"/>
    <property type="evidence" value="ECO:0007669"/>
    <property type="project" value="UniProtKB-KW"/>
</dbReference>
<dbReference type="Proteomes" id="UP000663868">
    <property type="component" value="Unassembled WGS sequence"/>
</dbReference>
<keyword evidence="1" id="KW-0234">DNA repair</keyword>
<evidence type="ECO:0000259" key="4">
    <source>
        <dbReference type="PROSITE" id="PS50802"/>
    </source>
</evidence>
<keyword evidence="1" id="KW-0233">DNA recombination</keyword>
<dbReference type="InterPro" id="IPR046700">
    <property type="entry name" value="DUF6570"/>
</dbReference>
<dbReference type="InterPro" id="IPR005135">
    <property type="entry name" value="Endo/exonuclease/phosphatase"/>
</dbReference>
<dbReference type="EC" id="5.6.2.3" evidence="1"/>
<dbReference type="PANTHER" id="PTHR47642">
    <property type="entry name" value="ATP-DEPENDENT DNA HELICASE"/>
    <property type="match status" value="1"/>
</dbReference>
<reference evidence="5" key="1">
    <citation type="submission" date="2021-02" db="EMBL/GenBank/DDBJ databases">
        <authorList>
            <person name="Nowell W R."/>
        </authorList>
    </citation>
    <scope>NUCLEOTIDE SEQUENCE</scope>
</reference>
<feature type="compositionally biased region" description="Basic and acidic residues" evidence="3">
    <location>
        <begin position="13"/>
        <end position="29"/>
    </location>
</feature>
<feature type="region of interest" description="Disordered" evidence="3">
    <location>
        <begin position="1"/>
        <end position="45"/>
    </location>
</feature>
<dbReference type="Gene3D" id="3.90.70.80">
    <property type="match status" value="1"/>
</dbReference>
<keyword evidence="1" id="KW-0347">Helicase</keyword>
<dbReference type="InterPro" id="IPR025476">
    <property type="entry name" value="Helitron_helicase-like"/>
</dbReference>